<dbReference type="Proteomes" id="UP000028483">
    <property type="component" value="Unassembled WGS sequence"/>
</dbReference>
<name>A0A077P2R2_XENBV</name>
<keyword evidence="1" id="KW-1133">Transmembrane helix</keyword>
<reference evidence="2" key="1">
    <citation type="submission" date="2013-07" db="EMBL/GenBank/DDBJ databases">
        <title>Sub-species coevolution in mutualistic symbiosis.</title>
        <authorList>
            <person name="Murfin K."/>
            <person name="Klassen J."/>
            <person name="Lee M."/>
            <person name="Forst S."/>
            <person name="Stock P."/>
            <person name="Goodrich-Blair H."/>
        </authorList>
    </citation>
    <scope>NUCLEOTIDE SEQUENCE [LARGE SCALE GENOMIC DNA]</scope>
    <source>
        <strain evidence="2">Oregonense</strain>
    </source>
</reference>
<protein>
    <submittedName>
        <fullName evidence="2">Uncharacterized protein</fullName>
    </submittedName>
</protein>
<dbReference type="EMBL" id="CBSX010000072">
    <property type="protein sequence ID" value="CDH04988.1"/>
    <property type="molecule type" value="Genomic_DNA"/>
</dbReference>
<dbReference type="HOGENOM" id="CLU_129923_0_0_6"/>
<keyword evidence="1" id="KW-0812">Transmembrane</keyword>
<dbReference type="AlphaFoldDB" id="A0A077P2R2"/>
<dbReference type="RefSeq" id="WP_038255390.1">
    <property type="nucleotide sequence ID" value="NZ_CAWLUU010000143.1"/>
</dbReference>
<evidence type="ECO:0000313" key="2">
    <source>
        <dbReference type="EMBL" id="CDH04988.1"/>
    </source>
</evidence>
<gene>
    <name evidence="2" type="ORF">XBO1_1630004</name>
</gene>
<feature type="transmembrane region" description="Helical" evidence="1">
    <location>
        <begin position="6"/>
        <end position="24"/>
    </location>
</feature>
<proteinExistence type="predicted"/>
<organism evidence="2">
    <name type="scientific">Xenorhabdus bovienii str. oregonense</name>
    <dbReference type="NCBI Taxonomy" id="1398202"/>
    <lineage>
        <taxon>Bacteria</taxon>
        <taxon>Pseudomonadati</taxon>
        <taxon>Pseudomonadota</taxon>
        <taxon>Gammaproteobacteria</taxon>
        <taxon>Enterobacterales</taxon>
        <taxon>Morganellaceae</taxon>
        <taxon>Xenorhabdus</taxon>
    </lineage>
</organism>
<accession>A0A077P2R2</accession>
<keyword evidence="1" id="KW-0472">Membrane</keyword>
<comment type="caution">
    <text evidence="2">The sequence shown here is derived from an EMBL/GenBank/DDBJ whole genome shotgun (WGS) entry which is preliminary data.</text>
</comment>
<evidence type="ECO:0000256" key="1">
    <source>
        <dbReference type="SAM" id="Phobius"/>
    </source>
</evidence>
<sequence length="183" mass="21973">MALKNNKMFISLVVLAFVYFIFFYKWDVKEAVAYYADVNCQVNKDCLIDLHKITPFDWDRAYIFQSGETRENIRDAIGVNFLYMIDVGVKYIFIKDNKIVYFEEYFPDMDYRDKNQVTPKFASYLLKGDYPSYYFLTKDNSQLLIKIRGDLQRKNNTFYEISPSNKNQFEKYNTYKKIVTSIY</sequence>